<dbReference type="EMBL" id="BAAANY010000020">
    <property type="protein sequence ID" value="GAA1697777.1"/>
    <property type="molecule type" value="Genomic_DNA"/>
</dbReference>
<dbReference type="InterPro" id="IPR017850">
    <property type="entry name" value="Alkaline_phosphatase_core_sf"/>
</dbReference>
<proteinExistence type="inferred from homology"/>
<comment type="caution">
    <text evidence="9">The sequence shown here is derived from an EMBL/GenBank/DDBJ whole genome shotgun (WGS) entry which is preliminary data.</text>
</comment>
<organism evidence="9 10">
    <name type="scientific">Fodinicola feengrottensis</name>
    <dbReference type="NCBI Taxonomy" id="435914"/>
    <lineage>
        <taxon>Bacteria</taxon>
        <taxon>Bacillati</taxon>
        <taxon>Actinomycetota</taxon>
        <taxon>Actinomycetes</taxon>
        <taxon>Mycobacteriales</taxon>
        <taxon>Fodinicola</taxon>
    </lineage>
</organism>
<evidence type="ECO:0000313" key="9">
    <source>
        <dbReference type="EMBL" id="GAA1697777.1"/>
    </source>
</evidence>
<evidence type="ECO:0000256" key="7">
    <source>
        <dbReference type="ARBA" id="ARBA00023026"/>
    </source>
</evidence>
<comment type="similarity">
    <text evidence="2">Belongs to the bacterial phospholipase C family.</text>
</comment>
<evidence type="ECO:0000256" key="4">
    <source>
        <dbReference type="ARBA" id="ARBA00022512"/>
    </source>
</evidence>
<comment type="catalytic activity">
    <reaction evidence="8">
        <text>a 1,2-diacyl-sn-glycero-3-phosphocholine + H2O = phosphocholine + a 1,2-diacyl-sn-glycerol + H(+)</text>
        <dbReference type="Rhea" id="RHEA:10604"/>
        <dbReference type="ChEBI" id="CHEBI:15377"/>
        <dbReference type="ChEBI" id="CHEBI:15378"/>
        <dbReference type="ChEBI" id="CHEBI:17815"/>
        <dbReference type="ChEBI" id="CHEBI:57643"/>
        <dbReference type="ChEBI" id="CHEBI:295975"/>
        <dbReference type="EC" id="3.1.4.3"/>
    </reaction>
    <physiologicalReaction direction="left-to-right" evidence="8">
        <dbReference type="Rhea" id="RHEA:10605"/>
    </physiologicalReaction>
</comment>
<evidence type="ECO:0000256" key="5">
    <source>
        <dbReference type="ARBA" id="ARBA00022525"/>
    </source>
</evidence>
<dbReference type="Pfam" id="PF04185">
    <property type="entry name" value="Phosphoesterase"/>
    <property type="match status" value="1"/>
</dbReference>
<dbReference type="InterPro" id="IPR007312">
    <property type="entry name" value="Phosphoesterase"/>
</dbReference>
<dbReference type="PANTHER" id="PTHR31956:SF1">
    <property type="entry name" value="NON-SPECIFIC PHOSPHOLIPASE C1"/>
    <property type="match status" value="1"/>
</dbReference>
<evidence type="ECO:0000256" key="1">
    <source>
        <dbReference type="ARBA" id="ARBA00004191"/>
    </source>
</evidence>
<reference evidence="9 10" key="1">
    <citation type="journal article" date="2019" name="Int. J. Syst. Evol. Microbiol.">
        <title>The Global Catalogue of Microorganisms (GCM) 10K type strain sequencing project: providing services to taxonomists for standard genome sequencing and annotation.</title>
        <authorList>
            <consortium name="The Broad Institute Genomics Platform"/>
            <consortium name="The Broad Institute Genome Sequencing Center for Infectious Disease"/>
            <person name="Wu L."/>
            <person name="Ma J."/>
        </authorList>
    </citation>
    <scope>NUCLEOTIDE SEQUENCE [LARGE SCALE GENOMIC DNA]</scope>
    <source>
        <strain evidence="9 10">JCM 14718</strain>
    </source>
</reference>
<protein>
    <recommendedName>
        <fullName evidence="3">phospholipase C</fullName>
        <ecNumber evidence="3">3.1.4.3</ecNumber>
    </recommendedName>
</protein>
<evidence type="ECO:0000256" key="8">
    <source>
        <dbReference type="ARBA" id="ARBA00048421"/>
    </source>
</evidence>
<keyword evidence="5" id="KW-0964">Secreted</keyword>
<keyword evidence="10" id="KW-1185">Reference proteome</keyword>
<dbReference type="RefSeq" id="WP_344313213.1">
    <property type="nucleotide sequence ID" value="NZ_BAAANY010000020.1"/>
</dbReference>
<evidence type="ECO:0000313" key="10">
    <source>
        <dbReference type="Proteomes" id="UP001500618"/>
    </source>
</evidence>
<name>A0ABN2I2Z1_9ACTN</name>
<gene>
    <name evidence="9" type="ORF">GCM10009765_54010</name>
</gene>
<dbReference type="InterPro" id="IPR017767">
    <property type="entry name" value="PC-PLC"/>
</dbReference>
<dbReference type="NCBIfam" id="TIGR03396">
    <property type="entry name" value="PC_PLC"/>
    <property type="match status" value="1"/>
</dbReference>
<evidence type="ECO:0000256" key="6">
    <source>
        <dbReference type="ARBA" id="ARBA00022801"/>
    </source>
</evidence>
<keyword evidence="6" id="KW-0378">Hydrolase</keyword>
<dbReference type="EC" id="3.1.4.3" evidence="3"/>
<dbReference type="PROSITE" id="PS51318">
    <property type="entry name" value="TAT"/>
    <property type="match status" value="1"/>
</dbReference>
<dbReference type="Proteomes" id="UP001500618">
    <property type="component" value="Unassembled WGS sequence"/>
</dbReference>
<evidence type="ECO:0000256" key="3">
    <source>
        <dbReference type="ARBA" id="ARBA00012018"/>
    </source>
</evidence>
<keyword evidence="7" id="KW-0843">Virulence</keyword>
<dbReference type="PANTHER" id="PTHR31956">
    <property type="entry name" value="NON-SPECIFIC PHOSPHOLIPASE C4-RELATED"/>
    <property type="match status" value="1"/>
</dbReference>
<evidence type="ECO:0000256" key="2">
    <source>
        <dbReference type="ARBA" id="ARBA00009717"/>
    </source>
</evidence>
<dbReference type="InterPro" id="IPR006311">
    <property type="entry name" value="TAT_signal"/>
</dbReference>
<accession>A0ABN2I2Z1</accession>
<keyword evidence="4" id="KW-0134">Cell wall</keyword>
<dbReference type="CDD" id="cd16014">
    <property type="entry name" value="PLC"/>
    <property type="match status" value="1"/>
</dbReference>
<comment type="subcellular location">
    <subcellularLocation>
        <location evidence="1">Secreted</location>
        <location evidence="1">Cell wall</location>
    </subcellularLocation>
</comment>
<dbReference type="Gene3D" id="3.40.720.10">
    <property type="entry name" value="Alkaline Phosphatase, subunit A"/>
    <property type="match status" value="2"/>
</dbReference>
<sequence>MSTTPVPITRRRLLGAAGAAALASPLLPTNVRKVLAAAPSRPRPRLRDIEHVVILMQENRSFDHYFGSMPGVRGFSDPTAITLGTGRSVFHQPDPTHPDGYLLPFRFDTTKTSAQATPGCAHNWPDQHVAWNNGKMDAWIPAKGRNTMGYFTAEDIPFHWALAEAFTLCDNYHCSVIGPTNPNRLYMWTGMIDPQGKAGGPIFVNTPAYNNPICRWTTYPERLEKAGISWQIYQEHDNYDDNALAWFRQYADAPRTSPLYKRAMVKKSAGWFESDAKNDRLPQVSWLVAPSAQTEHPNWMPAAGAQYIASKIDAIASNPEVWAKTVFILTYDENDGYFDHVVPPTAPLGTPDEYVLGVPIGLGFRVPTTIVSPWTAGGYVCSETFDHTSLIRFLEARFGVSEPNISAFRRKTAGDLTSAFRFDRPGSHFPSENAQLRYPSTVASLRTAQNEVRDNPAPAAPTGHQQMPTQ</sequence>